<evidence type="ECO:0000313" key="8">
    <source>
        <dbReference type="EMBL" id="AHF10315.1"/>
    </source>
</evidence>
<protein>
    <recommendedName>
        <fullName evidence="5">2-succinylbenzoate--CoA ligase</fullName>
        <ecNumber evidence="5">6.2.1.26</ecNumber>
    </recommendedName>
    <alternativeName>
        <fullName evidence="5">o-succinylbenzoyl-CoA synthetase</fullName>
        <shortName evidence="5">OSB-CoA synthetase</shortName>
    </alternativeName>
</protein>
<evidence type="ECO:0000256" key="2">
    <source>
        <dbReference type="ARBA" id="ARBA00022598"/>
    </source>
</evidence>
<dbReference type="PANTHER" id="PTHR43201:SF5">
    <property type="entry name" value="MEDIUM-CHAIN ACYL-COA LIGASE ACSF2, MITOCHONDRIAL"/>
    <property type="match status" value="1"/>
</dbReference>
<dbReference type="PANTHER" id="PTHR43201">
    <property type="entry name" value="ACYL-COA SYNTHETASE"/>
    <property type="match status" value="1"/>
</dbReference>
<dbReference type="SUPFAM" id="SSF56801">
    <property type="entry name" value="Acetyl-CoA synthetase-like"/>
    <property type="match status" value="1"/>
</dbReference>
<evidence type="ECO:0000256" key="3">
    <source>
        <dbReference type="ARBA" id="ARBA00022741"/>
    </source>
</evidence>
<comment type="function">
    <text evidence="5">Converts 2-succinylbenzoate (OSB) to 2-succinylbenzoyl-CoA (OSB-CoA).</text>
</comment>
<sequence length="482" mass="54122">MNWLKRQALEKPDKKFINDLTFRDVSERVSLLSVRLLPHVKKQKRVALLSNNSEQTVLFFLALQLLQKEVLMLNTRLTAEEIGKQVKTLDIQLVLAQNGLAAVNFSQSFPAEVKSFSDVVGDDVTDDVKADAAEQDDSEACREFDPAADFNPEQIAVIMNTSATTGEFKSVPLRWKQFAAHVKASQKSLGVTEEDNWLMILPLYHISALTILLRSLYNGTAVTLLESFREEETLSLVQEGKVNMLSVVPTMLNRIIDRIDRHCLRVVLIGGEFIPRPLVEKCMVRQIPIYKTYGMTETTSQSATFSVLQYPDKLDSVGLPLDSVEILIKNPGSDGSGEVLIQSPMVMDGYLGRETIFGFFPTEDIGYLDPDGFLYILDRRKNMIISGGENIYPREIENILYAHPGIKECTVIGRKDPKWGQVPVLFAVSSLNEEEIRDYLSPRLARYKLPSEIIFLAELPRNTTGKIRHKALEDMLAGGGDP</sequence>
<comment type="catalytic activity">
    <reaction evidence="5">
        <text>2-succinylbenzoate + ATP + CoA = 2-succinylbenzoyl-CoA + AMP + diphosphate</text>
        <dbReference type="Rhea" id="RHEA:17009"/>
        <dbReference type="ChEBI" id="CHEBI:18325"/>
        <dbReference type="ChEBI" id="CHEBI:30616"/>
        <dbReference type="ChEBI" id="CHEBI:33019"/>
        <dbReference type="ChEBI" id="CHEBI:57287"/>
        <dbReference type="ChEBI" id="CHEBI:57364"/>
        <dbReference type="ChEBI" id="CHEBI:456215"/>
        <dbReference type="EC" id="6.2.1.26"/>
    </reaction>
</comment>
<comment type="similarity">
    <text evidence="5">Belongs to the ATP-dependent AMP-binding enzyme family. MenE subfamily.</text>
</comment>
<name>A0ABM5P6S6_DEHRP</name>
<dbReference type="Gene3D" id="3.30.300.30">
    <property type="match status" value="1"/>
</dbReference>
<reference evidence="8 9" key="1">
    <citation type="journal article" date="2013" name="Stand. Genomic Sci.">
        <title>Complete genome sequence of Dehalobacter restrictus PER-K23(T.).</title>
        <authorList>
            <person name="Kruse T."/>
            <person name="Maillard J."/>
            <person name="Goodwin L."/>
            <person name="Woyke T."/>
            <person name="Teshima H."/>
            <person name="Bruce D."/>
            <person name="Detter C."/>
            <person name="Tapia R."/>
            <person name="Han C."/>
            <person name="Huntemann M."/>
            <person name="Wei C.L."/>
            <person name="Han J."/>
            <person name="Chen A."/>
            <person name="Kyrpides N."/>
            <person name="Szeto E."/>
            <person name="Markowitz V."/>
            <person name="Ivanova N."/>
            <person name="Pagani I."/>
            <person name="Pati A."/>
            <person name="Pitluck S."/>
            <person name="Nolan M."/>
            <person name="Holliger C."/>
            <person name="Smidt H."/>
        </authorList>
    </citation>
    <scope>NUCLEOTIDE SEQUENCE [LARGE SCALE GENOMIC DNA]</scope>
    <source>
        <strain evidence="9">DSM 9455</strain>
    </source>
</reference>
<dbReference type="Pfam" id="PF00501">
    <property type="entry name" value="AMP-binding"/>
    <property type="match status" value="1"/>
</dbReference>
<dbReference type="Gene3D" id="3.40.50.12780">
    <property type="entry name" value="N-terminal domain of ligase-like"/>
    <property type="match status" value="1"/>
</dbReference>
<evidence type="ECO:0000256" key="1">
    <source>
        <dbReference type="ARBA" id="ARBA00022428"/>
    </source>
</evidence>
<proteinExistence type="inferred from homology"/>
<accession>A0ABM5P6S6</accession>
<comment type="pathway">
    <text evidence="5">Quinol/quinone metabolism; menaquinone biosynthesis.</text>
</comment>
<dbReference type="InterPro" id="IPR025110">
    <property type="entry name" value="AMP-bd_C"/>
</dbReference>
<feature type="domain" description="AMP-dependent synthetase/ligase" evidence="6">
    <location>
        <begin position="5"/>
        <end position="351"/>
    </location>
</feature>
<evidence type="ECO:0000259" key="6">
    <source>
        <dbReference type="Pfam" id="PF00501"/>
    </source>
</evidence>
<feature type="domain" description="AMP-binding enzyme C-terminal" evidence="7">
    <location>
        <begin position="395"/>
        <end position="466"/>
    </location>
</feature>
<comment type="pathway">
    <text evidence="5">Quinol/quinone metabolism; 1,4-dihydroxy-2-naphthoate biosynthesis; 1,4-dihydroxy-2-naphthoate from chorismate: step 5/7.</text>
</comment>
<evidence type="ECO:0000313" key="9">
    <source>
        <dbReference type="Proteomes" id="UP000018934"/>
    </source>
</evidence>
<organism evidence="8 9">
    <name type="scientific">Dehalobacter restrictus (strain DSM 9455 / PER-K23)</name>
    <dbReference type="NCBI Taxonomy" id="871738"/>
    <lineage>
        <taxon>Bacteria</taxon>
        <taxon>Bacillati</taxon>
        <taxon>Bacillota</taxon>
        <taxon>Clostridia</taxon>
        <taxon>Eubacteriales</taxon>
        <taxon>Desulfitobacteriaceae</taxon>
        <taxon>Dehalobacter</taxon>
    </lineage>
</organism>
<dbReference type="InterPro" id="IPR042099">
    <property type="entry name" value="ANL_N_sf"/>
</dbReference>
<dbReference type="Proteomes" id="UP000018934">
    <property type="component" value="Chromosome"/>
</dbReference>
<keyword evidence="9" id="KW-1185">Reference proteome</keyword>
<dbReference type="NCBIfam" id="TIGR01923">
    <property type="entry name" value="menE"/>
    <property type="match status" value="1"/>
</dbReference>
<dbReference type="RefSeq" id="WP_015045141.1">
    <property type="nucleotide sequence ID" value="NZ_CP007033.1"/>
</dbReference>
<dbReference type="Pfam" id="PF13193">
    <property type="entry name" value="AMP-binding_C"/>
    <property type="match status" value="1"/>
</dbReference>
<dbReference type="EMBL" id="CP007033">
    <property type="protein sequence ID" value="AHF10315.1"/>
    <property type="molecule type" value="Genomic_DNA"/>
</dbReference>
<dbReference type="InterPro" id="IPR045851">
    <property type="entry name" value="AMP-bd_C_sf"/>
</dbReference>
<dbReference type="InterPro" id="IPR000873">
    <property type="entry name" value="AMP-dep_synth/lig_dom"/>
</dbReference>
<keyword evidence="2 5" id="KW-0436">Ligase</keyword>
<evidence type="ECO:0000256" key="5">
    <source>
        <dbReference type="HAMAP-Rule" id="MF_00731"/>
    </source>
</evidence>
<keyword evidence="3 5" id="KW-0547">Nucleotide-binding</keyword>
<dbReference type="EC" id="6.2.1.26" evidence="5"/>
<dbReference type="GO" id="GO:0016874">
    <property type="term" value="F:ligase activity"/>
    <property type="evidence" value="ECO:0007669"/>
    <property type="project" value="UniProtKB-KW"/>
</dbReference>
<keyword evidence="1 5" id="KW-0474">Menaquinone biosynthesis</keyword>
<dbReference type="HAMAP" id="MF_00731">
    <property type="entry name" value="MenE"/>
    <property type="match status" value="1"/>
</dbReference>
<evidence type="ECO:0000259" key="7">
    <source>
        <dbReference type="Pfam" id="PF13193"/>
    </source>
</evidence>
<evidence type="ECO:0000256" key="4">
    <source>
        <dbReference type="ARBA" id="ARBA00022840"/>
    </source>
</evidence>
<gene>
    <name evidence="5" type="primary">menE</name>
    <name evidence="8" type="ORF">DEHRE_09640</name>
</gene>
<dbReference type="InterPro" id="IPR010192">
    <property type="entry name" value="MenE"/>
</dbReference>
<keyword evidence="4 5" id="KW-0067">ATP-binding</keyword>